<evidence type="ECO:0000313" key="2">
    <source>
        <dbReference type="EMBL" id="CAB4631187.1"/>
    </source>
</evidence>
<feature type="transmembrane region" description="Helical" evidence="1">
    <location>
        <begin position="6"/>
        <end position="26"/>
    </location>
</feature>
<dbReference type="EMBL" id="CAEZVQ010000024">
    <property type="protein sequence ID" value="CAB4631187.1"/>
    <property type="molecule type" value="Genomic_DNA"/>
</dbReference>
<dbReference type="EMBL" id="CAEZWV010000001">
    <property type="protein sequence ID" value="CAB4659268.1"/>
    <property type="molecule type" value="Genomic_DNA"/>
</dbReference>
<proteinExistence type="predicted"/>
<dbReference type="AlphaFoldDB" id="A0A6J6J2D0"/>
<organism evidence="2">
    <name type="scientific">freshwater metagenome</name>
    <dbReference type="NCBI Taxonomy" id="449393"/>
    <lineage>
        <taxon>unclassified sequences</taxon>
        <taxon>metagenomes</taxon>
        <taxon>ecological metagenomes</taxon>
    </lineage>
</organism>
<dbReference type="EMBL" id="CAEZVQ010000101">
    <property type="protein sequence ID" value="CAB4638700.1"/>
    <property type="molecule type" value="Genomic_DNA"/>
</dbReference>
<dbReference type="EMBL" id="CAEZVQ010000156">
    <property type="protein sequence ID" value="CAB4641411.1"/>
    <property type="molecule type" value="Genomic_DNA"/>
</dbReference>
<name>A0A6J6J2D0_9ZZZZ</name>
<evidence type="ECO:0000313" key="5">
    <source>
        <dbReference type="EMBL" id="CAB4659268.1"/>
    </source>
</evidence>
<evidence type="ECO:0000256" key="1">
    <source>
        <dbReference type="SAM" id="Phobius"/>
    </source>
</evidence>
<keyword evidence="1" id="KW-0472">Membrane</keyword>
<reference evidence="2" key="1">
    <citation type="submission" date="2020-05" db="EMBL/GenBank/DDBJ databases">
        <authorList>
            <person name="Chiriac C."/>
            <person name="Salcher M."/>
            <person name="Ghai R."/>
            <person name="Kavagutti S V."/>
        </authorList>
    </citation>
    <scope>NUCLEOTIDE SEQUENCE</scope>
</reference>
<keyword evidence="1" id="KW-0812">Transmembrane</keyword>
<keyword evidence="1" id="KW-1133">Transmembrane helix</keyword>
<protein>
    <submittedName>
        <fullName evidence="2">Unannotated protein</fullName>
    </submittedName>
</protein>
<sequence>MEDASFIIGSWVLTFVAIGAYAAFVIRRGRELSRNATSEEMPWT</sequence>
<evidence type="ECO:0000313" key="4">
    <source>
        <dbReference type="EMBL" id="CAB4641411.1"/>
    </source>
</evidence>
<evidence type="ECO:0000313" key="3">
    <source>
        <dbReference type="EMBL" id="CAB4638700.1"/>
    </source>
</evidence>
<accession>A0A6J6J2D0</accession>
<gene>
    <name evidence="2" type="ORF">UFOPK2086_00335</name>
    <name evidence="3" type="ORF">UFOPK2086_00798</name>
    <name evidence="4" type="ORF">UFOPK2086_01025</name>
    <name evidence="5" type="ORF">UFOPK2295_00046</name>
</gene>